<proteinExistence type="predicted"/>
<dbReference type="AlphaFoldDB" id="A0A485AFL9"/>
<organism evidence="2 3">
    <name type="scientific">Raoultella planticola</name>
    <name type="common">Klebsiella planticola</name>
    <dbReference type="NCBI Taxonomy" id="575"/>
    <lineage>
        <taxon>Bacteria</taxon>
        <taxon>Pseudomonadati</taxon>
        <taxon>Pseudomonadota</taxon>
        <taxon>Gammaproteobacteria</taxon>
        <taxon>Enterobacterales</taxon>
        <taxon>Enterobacteriaceae</taxon>
        <taxon>Klebsiella/Raoultella group</taxon>
        <taxon>Raoultella</taxon>
    </lineage>
</organism>
<dbReference type="GO" id="GO:0016020">
    <property type="term" value="C:membrane"/>
    <property type="evidence" value="ECO:0007669"/>
    <property type="project" value="InterPro"/>
</dbReference>
<dbReference type="InterPro" id="IPR000576">
    <property type="entry name" value="LacY/RafB_perm_fam"/>
</dbReference>
<sequence length="46" mass="5692">MKFSELAPRERHNFIYFLLFFFFYYFIMSAYFPFFPGMAGGRKPFN</sequence>
<gene>
    <name evidence="2" type="ORF">NCTC12998_00160</name>
</gene>
<dbReference type="GO" id="GO:0005351">
    <property type="term" value="F:carbohydrate:proton symporter activity"/>
    <property type="evidence" value="ECO:0007669"/>
    <property type="project" value="InterPro"/>
</dbReference>
<name>A0A485AFL9_RAOPL</name>
<protein>
    <submittedName>
        <fullName evidence="2">LacY proton/sugar symporter</fullName>
    </submittedName>
</protein>
<keyword evidence="1" id="KW-1133">Transmembrane helix</keyword>
<dbReference type="EMBL" id="CAADJE010000001">
    <property type="protein sequence ID" value="VFS55549.1"/>
    <property type="molecule type" value="Genomic_DNA"/>
</dbReference>
<feature type="transmembrane region" description="Helical" evidence="1">
    <location>
        <begin position="14"/>
        <end position="34"/>
    </location>
</feature>
<evidence type="ECO:0000313" key="3">
    <source>
        <dbReference type="Proteomes" id="UP000345637"/>
    </source>
</evidence>
<evidence type="ECO:0000313" key="2">
    <source>
        <dbReference type="EMBL" id="VFS55549.1"/>
    </source>
</evidence>
<dbReference type="Proteomes" id="UP000345637">
    <property type="component" value="Unassembled WGS sequence"/>
</dbReference>
<reference evidence="2 3" key="1">
    <citation type="submission" date="2019-03" db="EMBL/GenBank/DDBJ databases">
        <authorList>
            <consortium name="Pathogen Informatics"/>
        </authorList>
    </citation>
    <scope>NUCLEOTIDE SEQUENCE [LARGE SCALE GENOMIC DNA]</scope>
    <source>
        <strain evidence="2 3">NCTC12998</strain>
    </source>
</reference>
<dbReference type="Pfam" id="PF01306">
    <property type="entry name" value="LacY_symp"/>
    <property type="match status" value="1"/>
</dbReference>
<accession>A0A485AFL9</accession>
<keyword evidence="1" id="KW-0812">Transmembrane</keyword>
<keyword evidence="1" id="KW-0472">Membrane</keyword>
<evidence type="ECO:0000256" key="1">
    <source>
        <dbReference type="SAM" id="Phobius"/>
    </source>
</evidence>